<keyword evidence="2" id="KW-1185">Reference proteome</keyword>
<protein>
    <submittedName>
        <fullName evidence="1">Uncharacterized protein</fullName>
    </submittedName>
</protein>
<accession>A0ACC0BWH9</accession>
<proteinExistence type="predicted"/>
<organism evidence="1 2">
    <name type="scientific">Catharanthus roseus</name>
    <name type="common">Madagascar periwinkle</name>
    <name type="synonym">Vinca rosea</name>
    <dbReference type="NCBI Taxonomy" id="4058"/>
    <lineage>
        <taxon>Eukaryota</taxon>
        <taxon>Viridiplantae</taxon>
        <taxon>Streptophyta</taxon>
        <taxon>Embryophyta</taxon>
        <taxon>Tracheophyta</taxon>
        <taxon>Spermatophyta</taxon>
        <taxon>Magnoliopsida</taxon>
        <taxon>eudicotyledons</taxon>
        <taxon>Gunneridae</taxon>
        <taxon>Pentapetalae</taxon>
        <taxon>asterids</taxon>
        <taxon>lamiids</taxon>
        <taxon>Gentianales</taxon>
        <taxon>Apocynaceae</taxon>
        <taxon>Rauvolfioideae</taxon>
        <taxon>Vinceae</taxon>
        <taxon>Catharanthinae</taxon>
        <taxon>Catharanthus</taxon>
    </lineage>
</organism>
<reference evidence="2" key="1">
    <citation type="journal article" date="2023" name="Nat. Plants">
        <title>Single-cell RNA sequencing provides a high-resolution roadmap for understanding the multicellular compartmentation of specialized metabolism.</title>
        <authorList>
            <person name="Sun S."/>
            <person name="Shen X."/>
            <person name="Li Y."/>
            <person name="Li Y."/>
            <person name="Wang S."/>
            <person name="Li R."/>
            <person name="Zhang H."/>
            <person name="Shen G."/>
            <person name="Guo B."/>
            <person name="Wei J."/>
            <person name="Xu J."/>
            <person name="St-Pierre B."/>
            <person name="Chen S."/>
            <person name="Sun C."/>
        </authorList>
    </citation>
    <scope>NUCLEOTIDE SEQUENCE [LARGE SCALE GENOMIC DNA]</scope>
</reference>
<evidence type="ECO:0000313" key="1">
    <source>
        <dbReference type="EMBL" id="KAI5676934.1"/>
    </source>
</evidence>
<name>A0ACC0BWH9_CATRO</name>
<dbReference type="EMBL" id="CM044702">
    <property type="protein sequence ID" value="KAI5676934.1"/>
    <property type="molecule type" value="Genomic_DNA"/>
</dbReference>
<sequence>MVHKMDKDLPTVISTIKGLGLFLQKSVSHQFFRIGAKGTRSSWTLIKSLLMSTSIGVSMCDFRTLLPCALYYFFGAHPSPKGGKQSEFYIVDVGKEIVHSVQHPPRKPNDEESEDDESYDVSCEDEPSTTPCHPGHPLGLIGRDYRVHSPVCGRIGVLEGTHRSAISDVISSFLDSNISHSSLRCLPKEGATKKGRKQLKKSENENDGKVTMKRAYHRR</sequence>
<gene>
    <name evidence="1" type="ORF">M9H77_07884</name>
</gene>
<dbReference type="Proteomes" id="UP001060085">
    <property type="component" value="Linkage Group LG02"/>
</dbReference>
<evidence type="ECO:0000313" key="2">
    <source>
        <dbReference type="Proteomes" id="UP001060085"/>
    </source>
</evidence>
<comment type="caution">
    <text evidence="1">The sequence shown here is derived from an EMBL/GenBank/DDBJ whole genome shotgun (WGS) entry which is preliminary data.</text>
</comment>